<evidence type="ECO:0000313" key="1">
    <source>
        <dbReference type="EMBL" id="QBZ70787.1"/>
    </source>
</evidence>
<keyword evidence="2" id="KW-1185">Reference proteome</keyword>
<protein>
    <submittedName>
        <fullName evidence="1">Uncharacterized protein</fullName>
    </submittedName>
</protein>
<reference evidence="1 2" key="1">
    <citation type="submission" date="2019-03" db="EMBL/GenBank/DDBJ databases">
        <authorList>
            <person name="Kim S.G."/>
            <person name="Park S.C."/>
        </authorList>
    </citation>
    <scope>NUCLEOTIDE SEQUENCE [LARGE SCALE GENOMIC DNA]</scope>
</reference>
<accession>A0A4D6DWP8</accession>
<sequence length="190" mass="21639">MEHQVIDLRNNPPNQMTAMERAAVGSGYMNIRKQFEQIENSLYEVTLTVVNRPCENGKIYEITRDELDKKLQAMVNKHIGEIDHNAVKRAMSNHDTYSMARLRLATVVVEDSVGTLKSYSIDGIRDGSGSLVVRGRVWLSPRAEEMIKSGNYIFAMRSSIVKWKHNEPATRLDMIHGFDLLLEAEFDKAI</sequence>
<proteinExistence type="predicted"/>
<evidence type="ECO:0000313" key="2">
    <source>
        <dbReference type="Proteomes" id="UP000297195"/>
    </source>
</evidence>
<name>A0A4D6DWP8_9CAUD</name>
<dbReference type="EMBL" id="MK689364">
    <property type="protein sequence ID" value="QBZ70787.1"/>
    <property type="molecule type" value="Genomic_DNA"/>
</dbReference>
<organism evidence="1 2">
    <name type="scientific">Edwardsiella phage pEt-SU</name>
    <dbReference type="NCBI Taxonomy" id="2562142"/>
    <lineage>
        <taxon>Viruses</taxon>
        <taxon>Duplodnaviria</taxon>
        <taxon>Heunggongvirae</taxon>
        <taxon>Uroviricota</taxon>
        <taxon>Caudoviricetes</taxon>
        <taxon>Chimalliviridae</taxon>
        <taxon>Petsuvirus</taxon>
        <taxon>Petsuvirus pEtSU</taxon>
    </lineage>
</organism>
<gene>
    <name evidence="1" type="ORF">pETSU_206</name>
</gene>
<dbReference type="Proteomes" id="UP000297195">
    <property type="component" value="Segment"/>
</dbReference>